<keyword evidence="14" id="KW-0325">Glycoprotein</keyword>
<evidence type="ECO:0000259" key="21">
    <source>
        <dbReference type="Pfam" id="PF17801"/>
    </source>
</evidence>
<dbReference type="Pfam" id="PF17801">
    <property type="entry name" value="Melibiase_C"/>
    <property type="match status" value="1"/>
</dbReference>
<dbReference type="GO" id="GO:0004557">
    <property type="term" value="F:alpha-galactosidase activity"/>
    <property type="evidence" value="ECO:0007669"/>
    <property type="project" value="UniProtKB-EC"/>
</dbReference>
<evidence type="ECO:0000256" key="12">
    <source>
        <dbReference type="ARBA" id="ARBA00022989"/>
    </source>
</evidence>
<comment type="similarity">
    <text evidence="5 18">Belongs to the glycosyl hydrolase 27 family.</text>
</comment>
<dbReference type="GO" id="GO:0016757">
    <property type="term" value="F:glycosyltransferase activity"/>
    <property type="evidence" value="ECO:0007669"/>
    <property type="project" value="UniProtKB-KW"/>
</dbReference>
<comment type="pathway">
    <text evidence="3">Glycan metabolism.</text>
</comment>
<dbReference type="Pfam" id="PF16499">
    <property type="entry name" value="Melibiase_2"/>
    <property type="match status" value="2"/>
</dbReference>
<keyword evidence="15" id="KW-0294">Fucose metabolism</keyword>
<evidence type="ECO:0000256" key="20">
    <source>
        <dbReference type="SAM" id="Phobius"/>
    </source>
</evidence>
<name>A0AA86RVS5_9FABA</name>
<dbReference type="AlphaFoldDB" id="A0AA86RVS5"/>
<evidence type="ECO:0000256" key="11">
    <source>
        <dbReference type="ARBA" id="ARBA00022801"/>
    </source>
</evidence>
<organism evidence="22 23">
    <name type="scientific">Sphenostylis stenocarpa</name>
    <dbReference type="NCBI Taxonomy" id="92480"/>
    <lineage>
        <taxon>Eukaryota</taxon>
        <taxon>Viridiplantae</taxon>
        <taxon>Streptophyta</taxon>
        <taxon>Embryophyta</taxon>
        <taxon>Tracheophyta</taxon>
        <taxon>Spermatophyta</taxon>
        <taxon>Magnoliopsida</taxon>
        <taxon>eudicotyledons</taxon>
        <taxon>Gunneridae</taxon>
        <taxon>Pentapetalae</taxon>
        <taxon>rosids</taxon>
        <taxon>fabids</taxon>
        <taxon>Fabales</taxon>
        <taxon>Fabaceae</taxon>
        <taxon>Papilionoideae</taxon>
        <taxon>50 kb inversion clade</taxon>
        <taxon>NPAAA clade</taxon>
        <taxon>indigoferoid/millettioid clade</taxon>
        <taxon>Phaseoleae</taxon>
        <taxon>Sphenostylis</taxon>
    </lineage>
</organism>
<evidence type="ECO:0000256" key="5">
    <source>
        <dbReference type="ARBA" id="ARBA00009743"/>
    </source>
</evidence>
<evidence type="ECO:0000313" key="22">
    <source>
        <dbReference type="EMBL" id="CAJ1854059.1"/>
    </source>
</evidence>
<feature type="region of interest" description="Disordered" evidence="19">
    <location>
        <begin position="1"/>
        <end position="53"/>
    </location>
</feature>
<evidence type="ECO:0000256" key="10">
    <source>
        <dbReference type="ARBA" id="ARBA00022729"/>
    </source>
</evidence>
<feature type="transmembrane region" description="Helical" evidence="20">
    <location>
        <begin position="76"/>
        <end position="96"/>
    </location>
</feature>
<evidence type="ECO:0000256" key="6">
    <source>
        <dbReference type="ARBA" id="ARBA00012755"/>
    </source>
</evidence>
<feature type="compositionally biased region" description="Basic and acidic residues" evidence="19">
    <location>
        <begin position="41"/>
        <end position="53"/>
    </location>
</feature>
<dbReference type="EMBL" id="OY731398">
    <property type="protein sequence ID" value="CAJ1854059.1"/>
    <property type="molecule type" value="Genomic_DNA"/>
</dbReference>
<dbReference type="GO" id="GO:0006004">
    <property type="term" value="P:fucose metabolic process"/>
    <property type="evidence" value="ECO:0007669"/>
    <property type="project" value="UniProtKB-KW"/>
</dbReference>
<dbReference type="Gene3D" id="3.20.20.70">
    <property type="entry name" value="Aldolase class I"/>
    <property type="match status" value="1"/>
</dbReference>
<keyword evidence="8" id="KW-0808">Transferase</keyword>
<comment type="similarity">
    <text evidence="4">Belongs to the glycosyltransferase GT106 family.</text>
</comment>
<dbReference type="Gene3D" id="3.40.50.11350">
    <property type="match status" value="1"/>
</dbReference>
<keyword evidence="17 18" id="KW-0326">Glycosidase</keyword>
<comment type="subcellular location">
    <subcellularLocation>
        <location evidence="2">Membrane</location>
        <topology evidence="2">Single-pass membrane protein</topology>
    </subcellularLocation>
</comment>
<dbReference type="GO" id="GO:0016020">
    <property type="term" value="C:membrane"/>
    <property type="evidence" value="ECO:0007669"/>
    <property type="project" value="UniProtKB-SubCell"/>
</dbReference>
<evidence type="ECO:0000256" key="4">
    <source>
        <dbReference type="ARBA" id="ARBA00007737"/>
    </source>
</evidence>
<dbReference type="InterPro" id="IPR035992">
    <property type="entry name" value="Ricin_B-like_lectins"/>
</dbReference>
<evidence type="ECO:0000313" key="23">
    <source>
        <dbReference type="Proteomes" id="UP001189624"/>
    </source>
</evidence>
<keyword evidence="13 20" id="KW-0472">Membrane</keyword>
<keyword evidence="23" id="KW-1185">Reference proteome</keyword>
<evidence type="ECO:0000256" key="16">
    <source>
        <dbReference type="ARBA" id="ARBA00023277"/>
    </source>
</evidence>
<dbReference type="SUPFAM" id="SSF51445">
    <property type="entry name" value="(Trans)glycosidases"/>
    <property type="match status" value="1"/>
</dbReference>
<evidence type="ECO:0000256" key="1">
    <source>
        <dbReference type="ARBA" id="ARBA00001255"/>
    </source>
</evidence>
<dbReference type="InterPro" id="IPR052272">
    <property type="entry name" value="GT106_glycosyltransferase"/>
</dbReference>
<dbReference type="Proteomes" id="UP001189624">
    <property type="component" value="Chromosome 1"/>
</dbReference>
<comment type="catalytic activity">
    <reaction evidence="1 18">
        <text>Hydrolysis of terminal, non-reducing alpha-D-galactose residues in alpha-D-galactosides, including galactose oligosaccharides, galactomannans and galactolipids.</text>
        <dbReference type="EC" id="3.2.1.22"/>
    </reaction>
</comment>
<dbReference type="Gene3D" id="2.60.40.1180">
    <property type="entry name" value="Golgi alpha-mannosidase II"/>
    <property type="match status" value="1"/>
</dbReference>
<evidence type="ECO:0000256" key="19">
    <source>
        <dbReference type="SAM" id="MobiDB-lite"/>
    </source>
</evidence>
<dbReference type="SUPFAM" id="SSF50370">
    <property type="entry name" value="Ricin B-like lectins"/>
    <property type="match status" value="1"/>
</dbReference>
<reference evidence="22" key="1">
    <citation type="submission" date="2023-10" db="EMBL/GenBank/DDBJ databases">
        <authorList>
            <person name="Domelevo Entfellner J.-B."/>
        </authorList>
    </citation>
    <scope>NUCLEOTIDE SEQUENCE</scope>
</reference>
<dbReference type="InterPro" id="IPR024709">
    <property type="entry name" value="FucosylTrfase_pln"/>
</dbReference>
<keyword evidence="7" id="KW-0328">Glycosyltransferase</keyword>
<evidence type="ECO:0000256" key="7">
    <source>
        <dbReference type="ARBA" id="ARBA00022676"/>
    </source>
</evidence>
<dbReference type="CDD" id="cd14792">
    <property type="entry name" value="GH27"/>
    <property type="match status" value="1"/>
</dbReference>
<keyword evidence="18" id="KW-1015">Disulfide bond</keyword>
<dbReference type="PANTHER" id="PTHR31933">
    <property type="entry name" value="O-FUCOSYLTRANSFERASE 2-RELATED"/>
    <property type="match status" value="1"/>
</dbReference>
<keyword evidence="16" id="KW-0119">Carbohydrate metabolism</keyword>
<evidence type="ECO:0000256" key="14">
    <source>
        <dbReference type="ARBA" id="ARBA00023180"/>
    </source>
</evidence>
<keyword evidence="10" id="KW-0732">Signal</keyword>
<evidence type="ECO:0000256" key="9">
    <source>
        <dbReference type="ARBA" id="ARBA00022692"/>
    </source>
</evidence>
<evidence type="ECO:0000256" key="15">
    <source>
        <dbReference type="ARBA" id="ARBA00023253"/>
    </source>
</evidence>
<dbReference type="InterPro" id="IPR013785">
    <property type="entry name" value="Aldolase_TIM"/>
</dbReference>
<accession>A0AA86RVS5</accession>
<evidence type="ECO:0000256" key="3">
    <source>
        <dbReference type="ARBA" id="ARBA00004881"/>
    </source>
</evidence>
<dbReference type="EC" id="3.2.1.22" evidence="6 18"/>
<evidence type="ECO:0000256" key="17">
    <source>
        <dbReference type="ARBA" id="ARBA00023295"/>
    </source>
</evidence>
<dbReference type="InterPro" id="IPR017853">
    <property type="entry name" value="GH"/>
</dbReference>
<keyword evidence="9 20" id="KW-0812">Transmembrane</keyword>
<keyword evidence="12 20" id="KW-1133">Transmembrane helix</keyword>
<sequence>MAELRHSSSLGSRATNSPMKRDAVVGVGGGDASPLIPDSHLAADDEHDRHSSKDRERHVCSFFNDDPRVSPHNSRISVFFTFLLLLVGLVSVFTIFHKLNAPYLCKKDGIVLHCPHVKESPSLWENPFSSTTSWKPCAERRDGVLSDLPPENETNGYIFIHAEGGLNQQRIAICNAVAVAKIMNATLILPVLKQDQIWKDQTKFEDIFDVDHFIDYLKYDVRIVRDIPKWFTDKSELFSSIRRTVKNIPKYAPAQFYIDNVLPRIKEKKIMALKPFVDRLGYDNVPPEINKLRCRVNYHALKFLPAIEQMADSLASRMRNRTGSSNPYMALHLRFEKGMVGLSFCDFVGTREEKVKMAEYRKKEWPRRYKNGSHLWQLALQKRKEGRCPLEPGEVAVILRAMGYPKETQIYVASGQVYGGQNRMAPLRNMFPNLVTKEELATKEELDGFRKHVTSLAALDFLVCLKSDVFVMTHGGNFAKLIIGARRYMGHRLKSIKPDKGLMSKSFGDPYMGWATFVEDVVVTHQTRTGLPEETFPNYDLWENPLTPCIKESVGTARKYDVPTTRLSLKPVSTLADFVFHLHVSSRNPPHIGRCVWSQNVSESDRQQANIPPRGWNSYDSFSWTISEEEFLQSAEIVSQRLHDHGYEYVVVDYLWYRRKVQGAYHDSLGFDVIDEWGRMLPDPGRWPSSEKGKGFAEVANQVHSLGLKFGIHVMRGISTQAVNANTPILDTTTGGAYQESGRVWYAKDIAIRERACAWMPHGFMSVNTKLGAGKAFLKSLYEQYASWDVDFVKHDCVFGDDFDLNEISYVSEVLKEFDRPIVYSLSPGTSVTPAMAKDVSGLVNMYRITGDDWDTWQDVKAHFDIARGFANANMIGAKGLMGKSWPDLDMLPFGWLTDPGSNEGPHRFSSLNLEEKKTQMTLWSMSKSPLMYGGDVRKIDPSTYDIITNPTLLEINSFSSNNMEFSYIISVKSEDQDFGMRRSSKEIKTTTTHSLRLTSCTESKARGWASESLNQYLERICWKRSLGNKHLPPFCVHKRELYFPLLLDEVSMYQEYHQGKYHLVASNKIKFCLDASPKHKLTSKEFKRGTFSPCRWDSNQMWELNPNGTLVNSYSGLCAIIESREDIINSGGLHSWIAVGRKGEVYIAFFNLSEQKMVISAQVSNLAKSLPGRDFSSCEGSEVWSGDAVQITEGTFSTAVEMHGSALIVLNCS</sequence>
<dbReference type="Gramene" id="rna-AYBTSS11_LOCUS1992">
    <property type="protein sequence ID" value="CAJ1854059.1"/>
    <property type="gene ID" value="gene-AYBTSS11_LOCUS1992"/>
</dbReference>
<dbReference type="PRINTS" id="PR00740">
    <property type="entry name" value="GLHYDRLASE27"/>
</dbReference>
<dbReference type="InterPro" id="IPR041233">
    <property type="entry name" value="Melibiase_C"/>
</dbReference>
<dbReference type="InterPro" id="IPR002241">
    <property type="entry name" value="Glyco_hydro_27"/>
</dbReference>
<dbReference type="Pfam" id="PF10250">
    <property type="entry name" value="O-FucT"/>
    <property type="match status" value="1"/>
</dbReference>
<feature type="compositionally biased region" description="Polar residues" evidence="19">
    <location>
        <begin position="7"/>
        <end position="18"/>
    </location>
</feature>
<dbReference type="InterPro" id="IPR019378">
    <property type="entry name" value="GDP-Fuc_O-FucTrfase"/>
</dbReference>
<keyword evidence="11 18" id="KW-0378">Hydrolase</keyword>
<dbReference type="PANTHER" id="PTHR31933:SF1">
    <property type="entry name" value="PROTEIN PECTIC ARABINOGALACTAN SYNTHESIS-RELATED"/>
    <property type="match status" value="1"/>
</dbReference>
<evidence type="ECO:0000256" key="13">
    <source>
        <dbReference type="ARBA" id="ARBA00023136"/>
    </source>
</evidence>
<protein>
    <recommendedName>
        <fullName evidence="6 18">Alpha-galactosidase</fullName>
        <ecNumber evidence="6 18">3.2.1.22</ecNumber>
    </recommendedName>
    <alternativeName>
        <fullName evidence="18">Melibiase</fullName>
    </alternativeName>
</protein>
<dbReference type="CDD" id="cd11299">
    <property type="entry name" value="O-FucT_plant"/>
    <property type="match status" value="1"/>
</dbReference>
<dbReference type="InterPro" id="IPR013780">
    <property type="entry name" value="Glyco_hydro_b"/>
</dbReference>
<feature type="domain" description="Alpha galactosidase C-terminal" evidence="21">
    <location>
        <begin position="1132"/>
        <end position="1210"/>
    </location>
</feature>
<evidence type="ECO:0000256" key="2">
    <source>
        <dbReference type="ARBA" id="ARBA00004167"/>
    </source>
</evidence>
<proteinExistence type="inferred from homology"/>
<evidence type="ECO:0000256" key="8">
    <source>
        <dbReference type="ARBA" id="ARBA00022679"/>
    </source>
</evidence>
<evidence type="ECO:0000256" key="18">
    <source>
        <dbReference type="RuleBase" id="RU361168"/>
    </source>
</evidence>
<gene>
    <name evidence="22" type="ORF">AYBTSS11_LOCUS1992</name>
</gene>